<dbReference type="InterPro" id="IPR033403">
    <property type="entry name" value="DUF5110"/>
</dbReference>
<proteinExistence type="inferred from homology"/>
<feature type="domain" description="Glycosyl hydrolase family 31 C-terminal" evidence="6">
    <location>
        <begin position="595"/>
        <end position="681"/>
    </location>
</feature>
<organism evidence="7">
    <name type="scientific">Enterococcus casseliflavus</name>
    <name type="common">Enterococcus flavescens</name>
    <dbReference type="NCBI Taxonomy" id="37734"/>
    <lineage>
        <taxon>Bacteria</taxon>
        <taxon>Bacillati</taxon>
        <taxon>Bacillota</taxon>
        <taxon>Bacilli</taxon>
        <taxon>Lactobacillales</taxon>
        <taxon>Enterococcaceae</taxon>
        <taxon>Enterococcus</taxon>
    </lineage>
</organism>
<protein>
    <submittedName>
        <fullName evidence="7">Alpha-xylosidase</fullName>
        <ecNumber evidence="7">3.2.1.177</ecNumber>
    </submittedName>
</protein>
<dbReference type="CDD" id="cd14752">
    <property type="entry name" value="GH31_N"/>
    <property type="match status" value="1"/>
</dbReference>
<keyword evidence="2 7" id="KW-0378">Hydrolase</keyword>
<comment type="similarity">
    <text evidence="1 2">Belongs to the glycosyl hydrolase 31 family.</text>
</comment>
<dbReference type="InterPro" id="IPR013780">
    <property type="entry name" value="Glyco_hydro_b"/>
</dbReference>
<dbReference type="RefSeq" id="WP_421758310.1">
    <property type="nucleotide sequence ID" value="NZ_CACRTX010000013.1"/>
</dbReference>
<dbReference type="Pfam" id="PF17137">
    <property type="entry name" value="DUF5110"/>
    <property type="match status" value="1"/>
</dbReference>
<dbReference type="AlphaFoldDB" id="A0A6N3ET79"/>
<evidence type="ECO:0000259" key="5">
    <source>
        <dbReference type="Pfam" id="PF17137"/>
    </source>
</evidence>
<evidence type="ECO:0000256" key="2">
    <source>
        <dbReference type="RuleBase" id="RU361185"/>
    </source>
</evidence>
<feature type="domain" description="DUF5110" evidence="5">
    <location>
        <begin position="700"/>
        <end position="761"/>
    </location>
</feature>
<dbReference type="GO" id="GO:0061634">
    <property type="term" value="F:alpha-D-xyloside xylohydrolase"/>
    <property type="evidence" value="ECO:0007669"/>
    <property type="project" value="UniProtKB-EC"/>
</dbReference>
<dbReference type="Pfam" id="PF13802">
    <property type="entry name" value="Gal_mutarotas_2"/>
    <property type="match status" value="1"/>
</dbReference>
<dbReference type="Pfam" id="PF21365">
    <property type="entry name" value="Glyco_hydro_31_3rd"/>
    <property type="match status" value="1"/>
</dbReference>
<dbReference type="InterPro" id="IPR048395">
    <property type="entry name" value="Glyco_hydro_31_C"/>
</dbReference>
<dbReference type="InterPro" id="IPR000322">
    <property type="entry name" value="Glyco_hydro_31_TIM"/>
</dbReference>
<dbReference type="GO" id="GO:0005975">
    <property type="term" value="P:carbohydrate metabolic process"/>
    <property type="evidence" value="ECO:0007669"/>
    <property type="project" value="InterPro"/>
</dbReference>
<dbReference type="Gene3D" id="3.20.20.80">
    <property type="entry name" value="Glycosidases"/>
    <property type="match status" value="1"/>
</dbReference>
<accession>A0A6N3ET79</accession>
<dbReference type="Gene3D" id="2.60.40.1180">
    <property type="entry name" value="Golgi alpha-mannosidase II"/>
    <property type="match status" value="2"/>
</dbReference>
<dbReference type="EC" id="3.2.1.177" evidence="7"/>
<evidence type="ECO:0000256" key="1">
    <source>
        <dbReference type="ARBA" id="ARBA00007806"/>
    </source>
</evidence>
<feature type="domain" description="Glycoside hydrolase family 31 TIM barrel" evidence="3">
    <location>
        <begin position="257"/>
        <end position="587"/>
    </location>
</feature>
<dbReference type="Pfam" id="PF01055">
    <property type="entry name" value="Glyco_hydro_31_2nd"/>
    <property type="match status" value="1"/>
</dbReference>
<feature type="domain" description="Glycoside hydrolase family 31 N-terminal" evidence="4">
    <location>
        <begin position="26"/>
        <end position="210"/>
    </location>
</feature>
<dbReference type="PANTHER" id="PTHR22762">
    <property type="entry name" value="ALPHA-GLUCOSIDASE"/>
    <property type="match status" value="1"/>
</dbReference>
<dbReference type="SUPFAM" id="SSF51011">
    <property type="entry name" value="Glycosyl hydrolase domain"/>
    <property type="match status" value="1"/>
</dbReference>
<dbReference type="GO" id="GO:0030246">
    <property type="term" value="F:carbohydrate binding"/>
    <property type="evidence" value="ECO:0007669"/>
    <property type="project" value="InterPro"/>
</dbReference>
<evidence type="ECO:0000259" key="4">
    <source>
        <dbReference type="Pfam" id="PF13802"/>
    </source>
</evidence>
<dbReference type="EMBL" id="CACRTX010000013">
    <property type="protein sequence ID" value="VYU43365.1"/>
    <property type="molecule type" value="Genomic_DNA"/>
</dbReference>
<dbReference type="PANTHER" id="PTHR22762:SF165">
    <property type="entry name" value="PUTATIVE (AFU_ORTHOLOGUE AFUA_1G06560)-RELATED"/>
    <property type="match status" value="1"/>
</dbReference>
<gene>
    <name evidence="7" type="primary">yicI_5</name>
    <name evidence="7" type="ORF">ECLFYP2_03317</name>
</gene>
<dbReference type="Gene3D" id="2.60.40.1760">
    <property type="entry name" value="glycosyl hydrolase (family 31)"/>
    <property type="match status" value="1"/>
</dbReference>
<sequence>MKIATSVIDSQEKNHCFLIRTNGCLVKIMFLTDEIIRIRASFDEEFDEASYSLVLTGWEDRFDQLIGAERQRVDLQEFQVIEEEDKIGLIGKKLKVFLYKDPYQLVIYDQEDLVLHKDIVDLALMEDANKRKIHTSEIVEGDCFYGFGEKTGAIEKSHTFMVMSPRDTMGYDPKNADSLYKHIPFYVKSNKRTKVASGYFYHTTYECDFDMGRSHSNYWKKHSRFRVDGGDIDLFFIAGPTIKEVVQRYTSLTGRSAMLPKYALGYLGSSMYYSELSKDCDQAIIDFIDTAKEESVPIDGFQLSSGYCNHEGQRYFFTWNKERFKDPKGFFAEMEKRGVTTSPNVKPGILLTHPFFQALQEEQIFVKDSMDKGKNALGTWWGGKGVFADFTNPHTRRIWKKYLKEHVLSYGVTSVWNDNCEYESIVDQDARCFYDGKTGTIGQLRPIMANLMCQITTEAIIEEHPNTRPFVVCRAGHAGIQRFAQSWSGDNRTSWESLKYNIATVLGMALSGVTNYGCDIGGFYGDAPEEELFVRWVQNGIFQPRFSIHSTNTDNTVTEPWMFSASKQRIAEAIQFRYKMIPYYYSLMVRAAETGLPIIQPTFMKFQEDANCYDNGIDFVVGESLLVANVVEKGQKVREVYLPEGAVYYDFYSRQKYQGGQTLAIPVTIDSVPLFVIGGSITLFAANEVRNLHSEAVTDLEILVAPNQACHFTHYEDDGKSLAYKTGAYLKEEIYVEPGEQVKVTVKRTGDYPTQIEKILLKIINHEKAPFWVTIDGQFVPHFQHRKQFEAAKEGWYYSQTMGQVFIKYPNPKADYQAVISFENFDLLGM</sequence>
<dbReference type="SUPFAM" id="SSF74650">
    <property type="entry name" value="Galactose mutarotase-like"/>
    <property type="match status" value="1"/>
</dbReference>
<keyword evidence="2 7" id="KW-0326">Glycosidase</keyword>
<evidence type="ECO:0000259" key="3">
    <source>
        <dbReference type="Pfam" id="PF01055"/>
    </source>
</evidence>
<name>A0A6N3ET79_ENTCA</name>
<dbReference type="InterPro" id="IPR025887">
    <property type="entry name" value="Glyco_hydro_31_N_dom"/>
</dbReference>
<evidence type="ECO:0000313" key="7">
    <source>
        <dbReference type="EMBL" id="VYU43365.1"/>
    </source>
</evidence>
<dbReference type="InterPro" id="IPR017853">
    <property type="entry name" value="GH"/>
</dbReference>
<dbReference type="InterPro" id="IPR011013">
    <property type="entry name" value="Gal_mutarotase_sf_dom"/>
</dbReference>
<evidence type="ECO:0000259" key="6">
    <source>
        <dbReference type="Pfam" id="PF21365"/>
    </source>
</evidence>
<dbReference type="SUPFAM" id="SSF51445">
    <property type="entry name" value="(Trans)glycosidases"/>
    <property type="match status" value="1"/>
</dbReference>
<dbReference type="CDD" id="cd06599">
    <property type="entry name" value="GH31_glycosidase_Aec37"/>
    <property type="match status" value="1"/>
</dbReference>
<reference evidence="7" key="1">
    <citation type="submission" date="2019-11" db="EMBL/GenBank/DDBJ databases">
        <authorList>
            <person name="Feng L."/>
        </authorList>
    </citation>
    <scope>NUCLEOTIDE SEQUENCE</scope>
    <source>
        <strain evidence="7">ECasseliflavusLFYP2</strain>
    </source>
</reference>